<dbReference type="EMBL" id="SDIL01000016">
    <property type="protein sequence ID" value="RXK40613.1"/>
    <property type="molecule type" value="Genomic_DNA"/>
</dbReference>
<evidence type="ECO:0008006" key="4">
    <source>
        <dbReference type="Google" id="ProtNLM"/>
    </source>
</evidence>
<dbReference type="FunCoup" id="A0A4Q1BRL1">
    <property type="interactions" value="410"/>
</dbReference>
<dbReference type="AlphaFoldDB" id="A0A4Q1BRL1"/>
<evidence type="ECO:0000313" key="2">
    <source>
        <dbReference type="EMBL" id="RXK40613.1"/>
    </source>
</evidence>
<dbReference type="InParanoid" id="A0A4Q1BRL1"/>
<organism evidence="2 3">
    <name type="scientific">Tremella mesenterica</name>
    <name type="common">Jelly fungus</name>
    <dbReference type="NCBI Taxonomy" id="5217"/>
    <lineage>
        <taxon>Eukaryota</taxon>
        <taxon>Fungi</taxon>
        <taxon>Dikarya</taxon>
        <taxon>Basidiomycota</taxon>
        <taxon>Agaricomycotina</taxon>
        <taxon>Tremellomycetes</taxon>
        <taxon>Tremellales</taxon>
        <taxon>Tremellaceae</taxon>
        <taxon>Tremella</taxon>
    </lineage>
</organism>
<accession>A0A4Q1BRL1</accession>
<feature type="region of interest" description="Disordered" evidence="1">
    <location>
        <begin position="28"/>
        <end position="166"/>
    </location>
</feature>
<dbReference type="OrthoDB" id="205993at2759"/>
<dbReference type="InterPro" id="IPR006994">
    <property type="entry name" value="TCF25/Rqc1"/>
</dbReference>
<dbReference type="Proteomes" id="UP000289152">
    <property type="component" value="Unassembled WGS sequence"/>
</dbReference>
<keyword evidence="3" id="KW-1185">Reference proteome</keyword>
<dbReference type="GO" id="GO:0072344">
    <property type="term" value="P:rescue of stalled ribosome"/>
    <property type="evidence" value="ECO:0007669"/>
    <property type="project" value="TreeGrafter"/>
</dbReference>
<feature type="compositionally biased region" description="Basic residues" evidence="1">
    <location>
        <begin position="82"/>
        <end position="94"/>
    </location>
</feature>
<dbReference type="GO" id="GO:1990116">
    <property type="term" value="P:ribosome-associated ubiquitin-dependent protein catabolic process"/>
    <property type="evidence" value="ECO:0007669"/>
    <property type="project" value="TreeGrafter"/>
</dbReference>
<dbReference type="PANTHER" id="PTHR22684">
    <property type="entry name" value="NULP1-RELATED"/>
    <property type="match status" value="1"/>
</dbReference>
<dbReference type="PANTHER" id="PTHR22684:SF0">
    <property type="entry name" value="RIBOSOME QUALITY CONTROL COMPLEX SUBUNIT TCF25"/>
    <property type="match status" value="1"/>
</dbReference>
<protein>
    <recommendedName>
        <fullName evidence="4">Cytoplasmic protein</fullName>
    </recommendedName>
</protein>
<feature type="compositionally biased region" description="Acidic residues" evidence="1">
    <location>
        <begin position="62"/>
        <end position="75"/>
    </location>
</feature>
<evidence type="ECO:0000256" key="1">
    <source>
        <dbReference type="SAM" id="MobiDB-lite"/>
    </source>
</evidence>
<dbReference type="STRING" id="5217.A0A4Q1BRL1"/>
<reference evidence="2 3" key="1">
    <citation type="submission" date="2016-06" db="EMBL/GenBank/DDBJ databases">
        <title>Evolution of pathogenesis and genome organization in the Tremellales.</title>
        <authorList>
            <person name="Cuomo C."/>
            <person name="Litvintseva A."/>
            <person name="Heitman J."/>
            <person name="Chen Y."/>
            <person name="Sun S."/>
            <person name="Springer D."/>
            <person name="Dromer F."/>
            <person name="Young S."/>
            <person name="Zeng Q."/>
            <person name="Chapman S."/>
            <person name="Gujja S."/>
            <person name="Saif S."/>
            <person name="Birren B."/>
        </authorList>
    </citation>
    <scope>NUCLEOTIDE SEQUENCE [LARGE SCALE GENOMIC DNA]</scope>
    <source>
        <strain evidence="2 3">ATCC 28783</strain>
    </source>
</reference>
<feature type="compositionally biased region" description="Polar residues" evidence="1">
    <location>
        <begin position="150"/>
        <end position="166"/>
    </location>
</feature>
<sequence length="728" mass="81393">MSKRLNKRQQRELEELAAIKSHQREILKEELSQSDGQSEEEQVADDAAGPSNAFAALRLGGEGEEEEEEEGDDAEVAVTGPKKVKKKKNKKKKTPAALVSEQDPEKAGTSSTIPRKGGKKKGAIKTSSPEEEMDDLDRALADISKKYGEPSSSTLQQRSNQTPSSSSIALRNLLSVDPKNLDADAELRRFFGSKVIASSASTGNKHRGPSVSTKLKFTLSKPKPQYPPATSLSGLGMREMTDDEVNDLYDRRDWGEPEDGGKWFTFEHSGAWREIERQFLGAVSSHDPNQLMALLQVYPWHVDTLLQMSEVYRLQSDIGAASDYAERALYAFDRCLIPGFSVSTGTSRLDFDRVENRALFTGIHRIISYLGRRGCWVTAFNFAKLLFSLDPFGDPHGAAFWLDFLAIKSGNREWLFSMSERTDIAAARNFQAYPGMAYAKALALREQENMSKNEDHTKSDEALRFAMQTFPQVIIPLFDKLSISLPPSARSQDLLSIHAGYEPHPSNPLHLLSHIYVSRSEALWKDPSHISWLQTQLPVALKTIDGAEALLSRANALACLQIPRDAMDHILDTPSFICRHVLCSESTAFAGFLPPEITSRTVHAYDPLPPYASISEYDTEYFNGILAGRRRERGGVDHMALMNTLGVAARDLVDAAMHEGGDWRAGLRRMCQLMARMRDRREFNALPEEARNALLEQLRALRQQIEHEVDHARRMPGGYGQERDDEVD</sequence>
<name>A0A4Q1BRL1_TREME</name>
<dbReference type="VEuPathDB" id="FungiDB:TREMEDRAFT_38605"/>
<evidence type="ECO:0000313" key="3">
    <source>
        <dbReference type="Proteomes" id="UP000289152"/>
    </source>
</evidence>
<dbReference type="Pfam" id="PF04910">
    <property type="entry name" value="Tcf25"/>
    <property type="match status" value="1"/>
</dbReference>
<dbReference type="GO" id="GO:1990112">
    <property type="term" value="C:RQC complex"/>
    <property type="evidence" value="ECO:0007669"/>
    <property type="project" value="TreeGrafter"/>
</dbReference>
<gene>
    <name evidence="2" type="ORF">M231_02068</name>
</gene>
<feature type="region of interest" description="Disordered" evidence="1">
    <location>
        <begin position="709"/>
        <end position="728"/>
    </location>
</feature>
<feature type="compositionally biased region" description="Basic and acidic residues" evidence="1">
    <location>
        <begin position="136"/>
        <end position="148"/>
    </location>
</feature>
<comment type="caution">
    <text evidence="2">The sequence shown here is derived from an EMBL/GenBank/DDBJ whole genome shotgun (WGS) entry which is preliminary data.</text>
</comment>
<proteinExistence type="predicted"/>